<proteinExistence type="predicted"/>
<dbReference type="Proteomes" id="UP000634136">
    <property type="component" value="Unassembled WGS sequence"/>
</dbReference>
<evidence type="ECO:0000313" key="2">
    <source>
        <dbReference type="Proteomes" id="UP000634136"/>
    </source>
</evidence>
<reference evidence="1" key="1">
    <citation type="submission" date="2020-09" db="EMBL/GenBank/DDBJ databases">
        <title>Genome-Enabled Discovery of Anthraquinone Biosynthesis in Senna tora.</title>
        <authorList>
            <person name="Kang S.-H."/>
            <person name="Pandey R.P."/>
            <person name="Lee C.-M."/>
            <person name="Sim J.-S."/>
            <person name="Jeong J.-T."/>
            <person name="Choi B.-S."/>
            <person name="Jung M."/>
            <person name="Ginzburg D."/>
            <person name="Zhao K."/>
            <person name="Won S.Y."/>
            <person name="Oh T.-J."/>
            <person name="Yu Y."/>
            <person name="Kim N.-H."/>
            <person name="Lee O.R."/>
            <person name="Lee T.-H."/>
            <person name="Bashyal P."/>
            <person name="Kim T.-S."/>
            <person name="Lee W.-H."/>
            <person name="Kawkins C."/>
            <person name="Kim C.-K."/>
            <person name="Kim J.S."/>
            <person name="Ahn B.O."/>
            <person name="Rhee S.Y."/>
            <person name="Sohng J.K."/>
        </authorList>
    </citation>
    <scope>NUCLEOTIDE SEQUENCE</scope>
    <source>
        <tissue evidence="1">Leaf</tissue>
    </source>
</reference>
<evidence type="ECO:0000313" key="1">
    <source>
        <dbReference type="EMBL" id="KAF7823022.1"/>
    </source>
</evidence>
<protein>
    <submittedName>
        <fullName evidence="1">Uncharacterized protein</fullName>
    </submittedName>
</protein>
<keyword evidence="2" id="KW-1185">Reference proteome</keyword>
<dbReference type="AlphaFoldDB" id="A0A834TKK7"/>
<organism evidence="1 2">
    <name type="scientific">Senna tora</name>
    <dbReference type="NCBI Taxonomy" id="362788"/>
    <lineage>
        <taxon>Eukaryota</taxon>
        <taxon>Viridiplantae</taxon>
        <taxon>Streptophyta</taxon>
        <taxon>Embryophyta</taxon>
        <taxon>Tracheophyta</taxon>
        <taxon>Spermatophyta</taxon>
        <taxon>Magnoliopsida</taxon>
        <taxon>eudicotyledons</taxon>
        <taxon>Gunneridae</taxon>
        <taxon>Pentapetalae</taxon>
        <taxon>rosids</taxon>
        <taxon>fabids</taxon>
        <taxon>Fabales</taxon>
        <taxon>Fabaceae</taxon>
        <taxon>Caesalpinioideae</taxon>
        <taxon>Cassia clade</taxon>
        <taxon>Senna</taxon>
    </lineage>
</organism>
<comment type="caution">
    <text evidence="1">The sequence shown here is derived from an EMBL/GenBank/DDBJ whole genome shotgun (WGS) entry which is preliminary data.</text>
</comment>
<gene>
    <name evidence="1" type="ORF">G2W53_021166</name>
</gene>
<dbReference type="EMBL" id="JAAIUW010000007">
    <property type="protein sequence ID" value="KAF7823022.1"/>
    <property type="molecule type" value="Genomic_DNA"/>
</dbReference>
<name>A0A834TKK7_9FABA</name>
<accession>A0A834TKK7</accession>
<sequence length="61" mass="6931">MDGWMDELKSKRTSVKEAKAMCDCITSNFQNDTNSIESVMPGLVMIAIETAYYFNITLNYP</sequence>